<dbReference type="InterPro" id="IPR045861">
    <property type="entry name" value="CorA_cytoplasmic_dom"/>
</dbReference>
<evidence type="ECO:0000256" key="9">
    <source>
        <dbReference type="SAM" id="Phobius"/>
    </source>
</evidence>
<evidence type="ECO:0000256" key="7">
    <source>
        <dbReference type="ARBA" id="ARBA00023136"/>
    </source>
</evidence>
<dbReference type="InterPro" id="IPR045863">
    <property type="entry name" value="CorA_TM1_TM2"/>
</dbReference>
<evidence type="ECO:0000256" key="4">
    <source>
        <dbReference type="ARBA" id="ARBA00022475"/>
    </source>
</evidence>
<feature type="coiled-coil region" evidence="8">
    <location>
        <begin position="204"/>
        <end position="238"/>
    </location>
</feature>
<dbReference type="PANTHER" id="PTHR46494:SF1">
    <property type="entry name" value="CORA FAMILY METAL ION TRANSPORTER (EUROFUNG)"/>
    <property type="match status" value="1"/>
</dbReference>
<protein>
    <recommendedName>
        <fullName evidence="12">Magnesium transporter CorA</fullName>
    </recommendedName>
</protein>
<evidence type="ECO:0000313" key="10">
    <source>
        <dbReference type="EMBL" id="OGC84637.1"/>
    </source>
</evidence>
<evidence type="ECO:0000256" key="8">
    <source>
        <dbReference type="SAM" id="Coils"/>
    </source>
</evidence>
<evidence type="ECO:0008006" key="12">
    <source>
        <dbReference type="Google" id="ProtNLM"/>
    </source>
</evidence>
<keyword evidence="6 9" id="KW-1133">Transmembrane helix</keyword>
<dbReference type="Gene3D" id="1.20.58.340">
    <property type="entry name" value="Magnesium transport protein CorA, transmembrane region"/>
    <property type="match status" value="2"/>
</dbReference>
<gene>
    <name evidence="10" type="ORF">A3F55_03135</name>
</gene>
<comment type="caution">
    <text evidence="10">The sequence shown here is derived from an EMBL/GenBank/DDBJ whole genome shotgun (WGS) entry which is preliminary data.</text>
</comment>
<dbReference type="GO" id="GO:0005886">
    <property type="term" value="C:plasma membrane"/>
    <property type="evidence" value="ECO:0007669"/>
    <property type="project" value="UniProtKB-SubCell"/>
</dbReference>
<dbReference type="SUPFAM" id="SSF144083">
    <property type="entry name" value="Magnesium transport protein CorA, transmembrane region"/>
    <property type="match status" value="1"/>
</dbReference>
<dbReference type="Gene3D" id="3.30.460.20">
    <property type="entry name" value="CorA soluble domain-like"/>
    <property type="match status" value="1"/>
</dbReference>
<dbReference type="GO" id="GO:0050897">
    <property type="term" value="F:cobalt ion binding"/>
    <property type="evidence" value="ECO:0007669"/>
    <property type="project" value="TreeGrafter"/>
</dbReference>
<dbReference type="CDD" id="cd12822">
    <property type="entry name" value="TmCorA-like"/>
    <property type="match status" value="1"/>
</dbReference>
<evidence type="ECO:0000256" key="1">
    <source>
        <dbReference type="ARBA" id="ARBA00004651"/>
    </source>
</evidence>
<name>A0A1F4XSF7_9BACT</name>
<dbReference type="EMBL" id="MEWW01000011">
    <property type="protein sequence ID" value="OGC84637.1"/>
    <property type="molecule type" value="Genomic_DNA"/>
</dbReference>
<keyword evidence="3" id="KW-0813">Transport</keyword>
<proteinExistence type="inferred from homology"/>
<accession>A0A1F4XSF7</accession>
<comment type="subcellular location">
    <subcellularLocation>
        <location evidence="1">Cell membrane</location>
        <topology evidence="1">Multi-pass membrane protein</topology>
    </subcellularLocation>
</comment>
<dbReference type="GO" id="GO:0000287">
    <property type="term" value="F:magnesium ion binding"/>
    <property type="evidence" value="ECO:0007669"/>
    <property type="project" value="TreeGrafter"/>
</dbReference>
<dbReference type="Proteomes" id="UP000178091">
    <property type="component" value="Unassembled WGS sequence"/>
</dbReference>
<evidence type="ECO:0000313" key="11">
    <source>
        <dbReference type="Proteomes" id="UP000178091"/>
    </source>
</evidence>
<dbReference type="Pfam" id="PF01544">
    <property type="entry name" value="CorA"/>
    <property type="match status" value="1"/>
</dbReference>
<keyword evidence="7 9" id="KW-0472">Membrane</keyword>
<evidence type="ECO:0000256" key="3">
    <source>
        <dbReference type="ARBA" id="ARBA00022448"/>
    </source>
</evidence>
<dbReference type="SUPFAM" id="SSF143865">
    <property type="entry name" value="CorA soluble domain-like"/>
    <property type="match status" value="1"/>
</dbReference>
<sequence length="304" mass="34830">MLTRYEQGSLTWIDLVTPNEVEVRAVMHEFGLHPLVAEQLLVPSQKSKVERYEGAFYLILTFPTLHRGIGMRPEQEIDFCIGKNFFITARYENINPLHSFARAFEVRSVLGRGGTDGQSMHMFSSMLGSLYQGLLSECEALGTRLGEIEERIFKGDERSMVAELSHVGRSIHDFRQALSPHKEILRALELPGEKMFGREFAYYLQGVVREYRKVEDALQNLRDALTELRETNNSLLSTKQNEIMKTLTVLAFLFLPLSFVTSLFGMNTLNNPIVGHAYDFWILVGAMSVLAVTFFVYFKRKDWL</sequence>
<evidence type="ECO:0000256" key="2">
    <source>
        <dbReference type="ARBA" id="ARBA00009765"/>
    </source>
</evidence>
<organism evidence="10 11">
    <name type="scientific">Candidatus Adlerbacteria bacterium RIFCSPHIGHO2_12_FULL_53_18</name>
    <dbReference type="NCBI Taxonomy" id="1797242"/>
    <lineage>
        <taxon>Bacteria</taxon>
        <taxon>Candidatus Adleribacteriota</taxon>
    </lineage>
</organism>
<feature type="transmembrane region" description="Helical" evidence="9">
    <location>
        <begin position="247"/>
        <end position="266"/>
    </location>
</feature>
<dbReference type="PANTHER" id="PTHR46494">
    <property type="entry name" value="CORA FAMILY METAL ION TRANSPORTER (EUROFUNG)"/>
    <property type="match status" value="1"/>
</dbReference>
<evidence type="ECO:0000256" key="6">
    <source>
        <dbReference type="ARBA" id="ARBA00022989"/>
    </source>
</evidence>
<keyword evidence="8" id="KW-0175">Coiled coil</keyword>
<keyword evidence="5 9" id="KW-0812">Transmembrane</keyword>
<comment type="similarity">
    <text evidence="2">Belongs to the CorA metal ion transporter (MIT) (TC 1.A.35) family.</text>
</comment>
<dbReference type="GO" id="GO:0015095">
    <property type="term" value="F:magnesium ion transmembrane transporter activity"/>
    <property type="evidence" value="ECO:0007669"/>
    <property type="project" value="TreeGrafter"/>
</dbReference>
<reference evidence="10 11" key="1">
    <citation type="journal article" date="2016" name="Nat. Commun.">
        <title>Thousands of microbial genomes shed light on interconnected biogeochemical processes in an aquifer system.</title>
        <authorList>
            <person name="Anantharaman K."/>
            <person name="Brown C.T."/>
            <person name="Hug L.A."/>
            <person name="Sharon I."/>
            <person name="Castelle C.J."/>
            <person name="Probst A.J."/>
            <person name="Thomas B.C."/>
            <person name="Singh A."/>
            <person name="Wilkins M.J."/>
            <person name="Karaoz U."/>
            <person name="Brodie E.L."/>
            <person name="Williams K.H."/>
            <person name="Hubbard S.S."/>
            <person name="Banfield J.F."/>
        </authorList>
    </citation>
    <scope>NUCLEOTIDE SEQUENCE [LARGE SCALE GENOMIC DNA]</scope>
</reference>
<feature type="transmembrane region" description="Helical" evidence="9">
    <location>
        <begin position="278"/>
        <end position="298"/>
    </location>
</feature>
<keyword evidence="4" id="KW-1003">Cell membrane</keyword>
<dbReference type="AlphaFoldDB" id="A0A1F4XSF7"/>
<dbReference type="InterPro" id="IPR002523">
    <property type="entry name" value="MgTranspt_CorA/ZnTranspt_ZntB"/>
</dbReference>
<dbReference type="GO" id="GO:0015087">
    <property type="term" value="F:cobalt ion transmembrane transporter activity"/>
    <property type="evidence" value="ECO:0007669"/>
    <property type="project" value="TreeGrafter"/>
</dbReference>
<evidence type="ECO:0000256" key="5">
    <source>
        <dbReference type="ARBA" id="ARBA00022692"/>
    </source>
</evidence>